<reference evidence="1" key="1">
    <citation type="submission" date="2018-06" db="EMBL/GenBank/DDBJ databases">
        <authorList>
            <person name="Zhirakovskaya E."/>
        </authorList>
    </citation>
    <scope>NUCLEOTIDE SEQUENCE</scope>
</reference>
<sequence>MKKKATIVTVLIFLCMLLALWFPKGGEAVVSGDCEVCHSLYPGMME</sequence>
<gene>
    <name evidence="1" type="ORF">MNBD_NITROSPIRAE02-836</name>
</gene>
<feature type="non-terminal residue" evidence="1">
    <location>
        <position position="46"/>
    </location>
</feature>
<evidence type="ECO:0000313" key="1">
    <source>
        <dbReference type="EMBL" id="VAX32685.1"/>
    </source>
</evidence>
<accession>A0A3B1DLW5</accession>
<dbReference type="AlphaFoldDB" id="A0A3B1DLW5"/>
<protein>
    <submittedName>
        <fullName evidence="1">Uncharacterized protein</fullName>
    </submittedName>
</protein>
<organism evidence="1">
    <name type="scientific">hydrothermal vent metagenome</name>
    <dbReference type="NCBI Taxonomy" id="652676"/>
    <lineage>
        <taxon>unclassified sequences</taxon>
        <taxon>metagenomes</taxon>
        <taxon>ecological metagenomes</taxon>
    </lineage>
</organism>
<dbReference type="EMBL" id="UOGH01000266">
    <property type="protein sequence ID" value="VAX32685.1"/>
    <property type="molecule type" value="Genomic_DNA"/>
</dbReference>
<name>A0A3B1DLW5_9ZZZZ</name>
<proteinExistence type="predicted"/>